<protein>
    <submittedName>
        <fullName evidence="1">Uncharacterized protein</fullName>
    </submittedName>
</protein>
<name>A0A1M7L4I3_9FLAO</name>
<keyword evidence="2" id="KW-1185">Reference proteome</keyword>
<reference evidence="2" key="1">
    <citation type="submission" date="2016-11" db="EMBL/GenBank/DDBJ databases">
        <authorList>
            <person name="Varghese N."/>
            <person name="Submissions S."/>
        </authorList>
    </citation>
    <scope>NUCLEOTIDE SEQUENCE [LARGE SCALE GENOMIC DNA]</scope>
    <source>
        <strain evidence="2">DSM 26899</strain>
    </source>
</reference>
<organism evidence="1 2">
    <name type="scientific">Chryseobacterium polytrichastri</name>
    <dbReference type="NCBI Taxonomy" id="1302687"/>
    <lineage>
        <taxon>Bacteria</taxon>
        <taxon>Pseudomonadati</taxon>
        <taxon>Bacteroidota</taxon>
        <taxon>Flavobacteriia</taxon>
        <taxon>Flavobacteriales</taxon>
        <taxon>Weeksellaceae</taxon>
        <taxon>Chryseobacterium group</taxon>
        <taxon>Chryseobacterium</taxon>
    </lineage>
</organism>
<evidence type="ECO:0000313" key="1">
    <source>
        <dbReference type="EMBL" id="SHM72203.1"/>
    </source>
</evidence>
<dbReference type="RefSeq" id="WP_073298050.1">
    <property type="nucleotide sequence ID" value="NZ_FRAV01000081.1"/>
</dbReference>
<accession>A0A1M7L4I3</accession>
<dbReference type="EMBL" id="FRAV01000081">
    <property type="protein sequence ID" value="SHM72203.1"/>
    <property type="molecule type" value="Genomic_DNA"/>
</dbReference>
<dbReference type="AlphaFoldDB" id="A0A1M7L4I3"/>
<dbReference type="OrthoDB" id="799937at2"/>
<dbReference type="STRING" id="1302687.SAMN05444267_10814"/>
<gene>
    <name evidence="1" type="ORF">SAMN05444267_10814</name>
</gene>
<proteinExistence type="predicted"/>
<dbReference type="Proteomes" id="UP000184364">
    <property type="component" value="Unassembled WGS sequence"/>
</dbReference>
<sequence length="139" mass="16789">MNFDIENIHLGNLIKLRVNELEIPIKQICKFINTDENKIEEMYKEQFLDSDLLLLWSKLLSYDFFRIYSEHLVLYSPPSFSHAKNKITIPIFRKSIYTREMIDFILDILEKGKKSKQQIINEYRIPRSTLSKWIIKYKI</sequence>
<evidence type="ECO:0000313" key="2">
    <source>
        <dbReference type="Proteomes" id="UP000184364"/>
    </source>
</evidence>